<keyword evidence="2" id="KW-0597">Phosphoprotein</keyword>
<dbReference type="Pfam" id="PF00501">
    <property type="entry name" value="AMP-binding"/>
    <property type="match status" value="1"/>
</dbReference>
<keyword evidence="1" id="KW-0596">Phosphopantetheine</keyword>
<feature type="non-terminal residue" evidence="4">
    <location>
        <position position="307"/>
    </location>
</feature>
<dbReference type="InterPro" id="IPR020459">
    <property type="entry name" value="AMP-binding"/>
</dbReference>
<dbReference type="GO" id="GO:0031177">
    <property type="term" value="F:phosphopantetheine binding"/>
    <property type="evidence" value="ECO:0007669"/>
    <property type="project" value="TreeGrafter"/>
</dbReference>
<dbReference type="GO" id="GO:0044550">
    <property type="term" value="P:secondary metabolite biosynthetic process"/>
    <property type="evidence" value="ECO:0007669"/>
    <property type="project" value="TreeGrafter"/>
</dbReference>
<dbReference type="InterPro" id="IPR000873">
    <property type="entry name" value="AMP-dep_synth/lig_dom"/>
</dbReference>
<organism evidence="4">
    <name type="scientific">Wollea ambigua SAG 1403-7</name>
    <dbReference type="NCBI Taxonomy" id="1840162"/>
    <lineage>
        <taxon>Bacteria</taxon>
        <taxon>Bacillati</taxon>
        <taxon>Cyanobacteriota</taxon>
        <taxon>Cyanophyceae</taxon>
        <taxon>Nostocales</taxon>
        <taxon>Nostocaceae</taxon>
        <taxon>Wollea</taxon>
    </lineage>
</organism>
<dbReference type="PRINTS" id="PR00154">
    <property type="entry name" value="AMPBINDING"/>
</dbReference>
<dbReference type="Gene3D" id="3.40.50.12780">
    <property type="entry name" value="N-terminal domain of ligase-like"/>
    <property type="match status" value="1"/>
</dbReference>
<proteinExistence type="predicted"/>
<evidence type="ECO:0000313" key="4">
    <source>
        <dbReference type="EMBL" id="ABD96128.1"/>
    </source>
</evidence>
<accession>Q1W4B5</accession>
<evidence type="ECO:0000259" key="3">
    <source>
        <dbReference type="Pfam" id="PF00501"/>
    </source>
</evidence>
<dbReference type="GO" id="GO:0005737">
    <property type="term" value="C:cytoplasm"/>
    <property type="evidence" value="ECO:0007669"/>
    <property type="project" value="TreeGrafter"/>
</dbReference>
<protein>
    <submittedName>
        <fullName evidence="4">Nonribosomal peptide synthetase 1</fullName>
    </submittedName>
</protein>
<evidence type="ECO:0000256" key="1">
    <source>
        <dbReference type="ARBA" id="ARBA00022450"/>
    </source>
</evidence>
<evidence type="ECO:0000256" key="2">
    <source>
        <dbReference type="ARBA" id="ARBA00022553"/>
    </source>
</evidence>
<dbReference type="PROSITE" id="PS00455">
    <property type="entry name" value="AMP_BINDING"/>
    <property type="match status" value="1"/>
</dbReference>
<dbReference type="AlphaFoldDB" id="Q1W4B5"/>
<dbReference type="GO" id="GO:0043041">
    <property type="term" value="P:amino acid activation for nonribosomal peptide biosynthetic process"/>
    <property type="evidence" value="ECO:0007669"/>
    <property type="project" value="TreeGrafter"/>
</dbReference>
<feature type="non-terminal residue" evidence="4">
    <location>
        <position position="1"/>
    </location>
</feature>
<dbReference type="InterPro" id="IPR020845">
    <property type="entry name" value="AMP-binding_CS"/>
</dbReference>
<dbReference type="SUPFAM" id="SSF56801">
    <property type="entry name" value="Acetyl-CoA synthetase-like"/>
    <property type="match status" value="1"/>
</dbReference>
<dbReference type="EMBL" id="DQ439637">
    <property type="protein sequence ID" value="ABD96128.1"/>
    <property type="molecule type" value="Genomic_DNA"/>
</dbReference>
<sequence length="307" mass="34089">CGAYVPIDTAYPHERIDFIEADTKYKVCLDTNELTQFITHEKQYPKTPVGSEIKADNLAYVIYTSGSTGTPKGVMIEHHSLHNLCIWHQQTYELTSSSRATLLSGVGFDASVWELFPYITSGGSVYPISNEKRANPTSLLTLYNEHKITHSYMPTVLYKSFVTESEALIHEIKLCVGGEALLTSDRTNNIQLFNNYGPTESTVVTSVYPVSEKHSGTVPIGRPIFNTEIYLLNEAGSLQPIGVVGEICIGGSGLSRGYLNQPALTKEKFIDHPFKAGERLYKTGDLGRWLPDGNIEFMGRKDDQVKI</sequence>
<dbReference type="CDD" id="cd05930">
    <property type="entry name" value="A_NRPS"/>
    <property type="match status" value="1"/>
</dbReference>
<dbReference type="FunFam" id="2.30.38.10:FF:000001">
    <property type="entry name" value="Non-ribosomal peptide synthetase PvdI"/>
    <property type="match status" value="1"/>
</dbReference>
<dbReference type="PANTHER" id="PTHR45527:SF1">
    <property type="entry name" value="FATTY ACID SYNTHASE"/>
    <property type="match status" value="1"/>
</dbReference>
<dbReference type="PANTHER" id="PTHR45527">
    <property type="entry name" value="NONRIBOSOMAL PEPTIDE SYNTHETASE"/>
    <property type="match status" value="1"/>
</dbReference>
<feature type="domain" description="AMP-dependent synthetase/ligase" evidence="3">
    <location>
        <begin position="3"/>
        <end position="259"/>
    </location>
</feature>
<reference evidence="4" key="1">
    <citation type="journal article" date="2007" name="J. Ind. Microbiol. Biotechnol.">
        <title>Genetic analysis of polyketide synthase and peptide synthetase genes in cyanobacteria as a mining tool for secondary metabolites.</title>
        <authorList>
            <person name="Barrios-Llerena M.E."/>
            <person name="Burja A.M."/>
            <person name="Wright P.C."/>
        </authorList>
    </citation>
    <scope>NUCLEOTIDE SEQUENCE</scope>
    <source>
        <strain evidence="4">CCAP 1403/7</strain>
    </source>
</reference>
<name>Q1W4B5_9NOST</name>
<dbReference type="InterPro" id="IPR042099">
    <property type="entry name" value="ANL_N_sf"/>
</dbReference>